<dbReference type="InterPro" id="IPR043502">
    <property type="entry name" value="DNA/RNA_pol_sf"/>
</dbReference>
<gene>
    <name evidence="2" type="ORF">KK1_010619</name>
</gene>
<evidence type="ECO:0000313" key="2">
    <source>
        <dbReference type="EMBL" id="KYP71360.1"/>
    </source>
</evidence>
<evidence type="ECO:0000259" key="1">
    <source>
        <dbReference type="PROSITE" id="PS50878"/>
    </source>
</evidence>
<keyword evidence="3" id="KW-1185">Reference proteome</keyword>
<reference evidence="2 3" key="1">
    <citation type="journal article" date="2012" name="Nat. Biotechnol.">
        <title>Draft genome sequence of pigeonpea (Cajanus cajan), an orphan legume crop of resource-poor farmers.</title>
        <authorList>
            <person name="Varshney R.K."/>
            <person name="Chen W."/>
            <person name="Li Y."/>
            <person name="Bharti A.K."/>
            <person name="Saxena R.K."/>
            <person name="Schlueter J.A."/>
            <person name="Donoghue M.T."/>
            <person name="Azam S."/>
            <person name="Fan G."/>
            <person name="Whaley A.M."/>
            <person name="Farmer A.D."/>
            <person name="Sheridan J."/>
            <person name="Iwata A."/>
            <person name="Tuteja R."/>
            <person name="Penmetsa R.V."/>
            <person name="Wu W."/>
            <person name="Upadhyaya H.D."/>
            <person name="Yang S.P."/>
            <person name="Shah T."/>
            <person name="Saxena K.B."/>
            <person name="Michael T."/>
            <person name="McCombie W.R."/>
            <person name="Yang B."/>
            <person name="Zhang G."/>
            <person name="Yang H."/>
            <person name="Wang J."/>
            <person name="Spillane C."/>
            <person name="Cook D.R."/>
            <person name="May G.D."/>
            <person name="Xu X."/>
            <person name="Jackson S.A."/>
        </authorList>
    </citation>
    <scope>NUCLEOTIDE SEQUENCE [LARGE SCALE GENOMIC DNA]</scope>
    <source>
        <strain evidence="3">cv. Asha</strain>
    </source>
</reference>
<evidence type="ECO:0000313" key="3">
    <source>
        <dbReference type="Proteomes" id="UP000075243"/>
    </source>
</evidence>
<dbReference type="PANTHER" id="PTHR46890:SF48">
    <property type="entry name" value="RNA-DIRECTED DNA POLYMERASE"/>
    <property type="match status" value="1"/>
</dbReference>
<dbReference type="InterPro" id="IPR000477">
    <property type="entry name" value="RT_dom"/>
</dbReference>
<dbReference type="OMA" id="VNWNFLK"/>
<dbReference type="AlphaFoldDB" id="A0A151TWC5"/>
<organism evidence="2 3">
    <name type="scientific">Cajanus cajan</name>
    <name type="common">Pigeon pea</name>
    <name type="synonym">Cajanus indicus</name>
    <dbReference type="NCBI Taxonomy" id="3821"/>
    <lineage>
        <taxon>Eukaryota</taxon>
        <taxon>Viridiplantae</taxon>
        <taxon>Streptophyta</taxon>
        <taxon>Embryophyta</taxon>
        <taxon>Tracheophyta</taxon>
        <taxon>Spermatophyta</taxon>
        <taxon>Magnoliopsida</taxon>
        <taxon>eudicotyledons</taxon>
        <taxon>Gunneridae</taxon>
        <taxon>Pentapetalae</taxon>
        <taxon>rosids</taxon>
        <taxon>fabids</taxon>
        <taxon>Fabales</taxon>
        <taxon>Fabaceae</taxon>
        <taxon>Papilionoideae</taxon>
        <taxon>50 kb inversion clade</taxon>
        <taxon>NPAAA clade</taxon>
        <taxon>indigoferoid/millettioid clade</taxon>
        <taxon>Phaseoleae</taxon>
        <taxon>Cajanus</taxon>
    </lineage>
</organism>
<dbReference type="Proteomes" id="UP000075243">
    <property type="component" value="Chromosome 3"/>
</dbReference>
<feature type="domain" description="Reverse transcriptase" evidence="1">
    <location>
        <begin position="1"/>
        <end position="158"/>
    </location>
</feature>
<dbReference type="Pfam" id="PF00078">
    <property type="entry name" value="RVT_1"/>
    <property type="match status" value="1"/>
</dbReference>
<dbReference type="PANTHER" id="PTHR46890">
    <property type="entry name" value="NON-LTR RETROLELEMENT REVERSE TRANSCRIPTASE-LIKE PROTEIN-RELATED"/>
    <property type="match status" value="1"/>
</dbReference>
<dbReference type="SUPFAM" id="SSF56672">
    <property type="entry name" value="DNA/RNA polymerases"/>
    <property type="match status" value="1"/>
</dbReference>
<protein>
    <submittedName>
        <fullName evidence="2">Retrovirus-related Pol polyprotein LINE-1</fullName>
    </submittedName>
</protein>
<dbReference type="InterPro" id="IPR052343">
    <property type="entry name" value="Retrotransposon-Effector_Assoc"/>
</dbReference>
<accession>A0A151TWC5</accession>
<sequence>MYKILAKVLANRLKKVLPAVIDKNQSAFLEGRNLLHSVVVANEVVDEAKKKRKNCLFFKVDYEKVYDSVNWNFLKYMLRRLGFCNKWIAWISVCLESSSISVLVNGSPTQEFKPQKGLRQGDPLVPFLFIIVAEGLSGLMRTAASKKIYEGYLVGKKK</sequence>
<dbReference type="PROSITE" id="PS50878">
    <property type="entry name" value="RT_POL"/>
    <property type="match status" value="1"/>
</dbReference>
<dbReference type="EMBL" id="CM003605">
    <property type="protein sequence ID" value="KYP71360.1"/>
    <property type="molecule type" value="Genomic_DNA"/>
</dbReference>
<dbReference type="Gramene" id="C.cajan_10319.t">
    <property type="protein sequence ID" value="C.cajan_10319.t.cds1"/>
    <property type="gene ID" value="C.cajan_10319"/>
</dbReference>
<name>A0A151TWC5_CAJCA</name>
<proteinExistence type="predicted"/>
<dbReference type="STRING" id="3821.A0A151TWC5"/>